<dbReference type="EMBL" id="BGPR01004220">
    <property type="protein sequence ID" value="GBM97288.1"/>
    <property type="molecule type" value="Genomic_DNA"/>
</dbReference>
<organism evidence="2 3">
    <name type="scientific">Araneus ventricosus</name>
    <name type="common">Orbweaver spider</name>
    <name type="synonym">Epeira ventricosa</name>
    <dbReference type="NCBI Taxonomy" id="182803"/>
    <lineage>
        <taxon>Eukaryota</taxon>
        <taxon>Metazoa</taxon>
        <taxon>Ecdysozoa</taxon>
        <taxon>Arthropoda</taxon>
        <taxon>Chelicerata</taxon>
        <taxon>Arachnida</taxon>
        <taxon>Araneae</taxon>
        <taxon>Araneomorphae</taxon>
        <taxon>Entelegynae</taxon>
        <taxon>Araneoidea</taxon>
        <taxon>Araneidae</taxon>
        <taxon>Araneus</taxon>
    </lineage>
</organism>
<proteinExistence type="predicted"/>
<feature type="compositionally biased region" description="Polar residues" evidence="1">
    <location>
        <begin position="71"/>
        <end position="81"/>
    </location>
</feature>
<keyword evidence="3" id="KW-1185">Reference proteome</keyword>
<feature type="region of interest" description="Disordered" evidence="1">
    <location>
        <begin position="146"/>
        <end position="172"/>
    </location>
</feature>
<reference evidence="2 3" key="1">
    <citation type="journal article" date="2019" name="Sci. Rep.">
        <title>Orb-weaving spider Araneus ventricosus genome elucidates the spidroin gene catalogue.</title>
        <authorList>
            <person name="Kono N."/>
            <person name="Nakamura H."/>
            <person name="Ohtoshi R."/>
            <person name="Moran D.A.P."/>
            <person name="Shinohara A."/>
            <person name="Yoshida Y."/>
            <person name="Fujiwara M."/>
            <person name="Mori M."/>
            <person name="Tomita M."/>
            <person name="Arakawa K."/>
        </authorList>
    </citation>
    <scope>NUCLEOTIDE SEQUENCE [LARGE SCALE GENOMIC DNA]</scope>
</reference>
<protein>
    <submittedName>
        <fullName evidence="2">Uncharacterized protein</fullName>
    </submittedName>
</protein>
<dbReference type="SUPFAM" id="SSF57850">
    <property type="entry name" value="RING/U-box"/>
    <property type="match status" value="1"/>
</dbReference>
<feature type="compositionally biased region" description="Basic and acidic residues" evidence="1">
    <location>
        <begin position="21"/>
        <end position="41"/>
    </location>
</feature>
<evidence type="ECO:0000313" key="3">
    <source>
        <dbReference type="Proteomes" id="UP000499080"/>
    </source>
</evidence>
<sequence length="230" mass="24993">MNSEGLVAETGYQSPGGFGQVRREKVTESARKRKHSQDGSDGRVPSTVQTGTDPDAPSKRLRNENRHVSFAITQDATTSGEYQPPSIPFLADRNHNHSQEASAGTTSSSLVTWTDQDTQFAFVQNASTSGEHLPPSIRFQVGNRIENTGNRNRSPDASAETTASSVLTGTDQDTQSAIVQDASTIGEGQPPGTDTPTAFSCPICQDISFRRDHIKRLRFSHVFHQSCIDM</sequence>
<dbReference type="Proteomes" id="UP000499080">
    <property type="component" value="Unassembled WGS sequence"/>
</dbReference>
<evidence type="ECO:0000313" key="2">
    <source>
        <dbReference type="EMBL" id="GBM97288.1"/>
    </source>
</evidence>
<evidence type="ECO:0000256" key="1">
    <source>
        <dbReference type="SAM" id="MobiDB-lite"/>
    </source>
</evidence>
<feature type="compositionally biased region" description="Polar residues" evidence="1">
    <location>
        <begin position="99"/>
        <end position="109"/>
    </location>
</feature>
<gene>
    <name evidence="2" type="ORF">AVEN_128818_1</name>
</gene>
<dbReference type="OrthoDB" id="6597862at2759"/>
<feature type="region of interest" description="Disordered" evidence="1">
    <location>
        <begin position="1"/>
        <end position="109"/>
    </location>
</feature>
<feature type="compositionally biased region" description="Polar residues" evidence="1">
    <location>
        <begin position="159"/>
        <end position="172"/>
    </location>
</feature>
<name>A0A4Y2K5Z1_ARAVE</name>
<feature type="compositionally biased region" description="Basic and acidic residues" evidence="1">
    <location>
        <begin position="56"/>
        <end position="67"/>
    </location>
</feature>
<dbReference type="AlphaFoldDB" id="A0A4Y2K5Z1"/>
<comment type="caution">
    <text evidence="2">The sequence shown here is derived from an EMBL/GenBank/DDBJ whole genome shotgun (WGS) entry which is preliminary data.</text>
</comment>
<accession>A0A4Y2K5Z1</accession>